<feature type="binding site" evidence="12">
    <location>
        <position position="5"/>
    </location>
    <ligand>
        <name>Zn(2+)</name>
        <dbReference type="ChEBI" id="CHEBI:29105"/>
    </ligand>
</feature>
<dbReference type="InterPro" id="IPR013087">
    <property type="entry name" value="Znf_C2H2_type"/>
</dbReference>
<feature type="domain" description="C2H2-type" evidence="13">
    <location>
        <begin position="288"/>
        <end position="315"/>
    </location>
</feature>
<reference evidence="15" key="1">
    <citation type="submission" date="2025-08" db="UniProtKB">
        <authorList>
            <consortium name="RefSeq"/>
        </authorList>
    </citation>
    <scope>IDENTIFICATION</scope>
    <source>
        <tissue evidence="15">Whole insect</tissue>
    </source>
</reference>
<dbReference type="InParanoid" id="A0A6P7GJX6"/>
<keyword evidence="5 11" id="KW-0863">Zinc-finger</keyword>
<dbReference type="FunFam" id="3.30.160.60:FF:001480">
    <property type="entry name" value="Si:cabz01071911.3"/>
    <property type="match status" value="1"/>
</dbReference>
<dbReference type="InterPro" id="IPR050636">
    <property type="entry name" value="C2H2-ZF_domain-containing"/>
</dbReference>
<sequence>MDSRCRLCAECPSSQVPILEDTGFCSKIFQLFQIKVSAGDSFPTCVCHDCYDMVEKTWSFNDRVQKAQDVLAELINNIQDLLPLPQNEEIDDPIVTTIDNDTGTLVDLEYIDENHEDVKCHFLSQNTLEIFENHPPKSEDDCNLKIAGNWKKRKVKTSRNEARKTSRKKFSQNQQIESIEFEVKLDGTMIPKGDNNGWNSYPFNCAQCQQVCVNPDDLRDHYASAHNSSPRYSCVDCSKGYTKYNVFLAHVRVHRPRLRLFCDICYMWFPTSAEQEQHRSQHGDEKQHACVTCGKKFRMQSSLVVHERSHLPAEIKNQYQCDQCPKKFGTKPNLMAHKRIHYGIRNYTCDQCGKSFVQKGNLDNHLLTHMAARPFTCNVCGKTFKTVVRLRKHGSVHSGLKPHRCDICGRQFRERGTLKEHHRIHTGAMPFTCEFCGKCFRFKGVLTTHRRQHTGERPYSCNECQHHFTNWPNYNKHMKRRHGINTSVTCRTRQDIPPTGMPHRNPPDAVPYMVKVGSNLKMFYPRLVHTTCLAHGLNKVAEEIRNKFPLVNNFISNMNKIFLKAPKGISCIKNINLPNLPLLPKPIVTG</sequence>
<gene>
    <name evidence="15" type="primary">LOC114343337</name>
</gene>
<evidence type="ECO:0000256" key="12">
    <source>
        <dbReference type="PROSITE-ProRule" id="PRU01263"/>
    </source>
</evidence>
<evidence type="ECO:0000259" key="13">
    <source>
        <dbReference type="PROSITE" id="PS50157"/>
    </source>
</evidence>
<evidence type="ECO:0000256" key="8">
    <source>
        <dbReference type="ARBA" id="ARBA00023125"/>
    </source>
</evidence>
<dbReference type="SMART" id="SM00355">
    <property type="entry name" value="ZnF_C2H2"/>
    <property type="match status" value="10"/>
</dbReference>
<dbReference type="FunFam" id="3.30.160.60:FF:000065">
    <property type="entry name" value="B-cell CLL/lymphoma 6, member B"/>
    <property type="match status" value="1"/>
</dbReference>
<keyword evidence="8" id="KW-0238">DNA-binding</keyword>
<dbReference type="FunFam" id="3.30.160.60:FF:000446">
    <property type="entry name" value="Zinc finger protein"/>
    <property type="match status" value="1"/>
</dbReference>
<keyword evidence="9" id="KW-0804">Transcription</keyword>
<dbReference type="PANTHER" id="PTHR47772:SF7">
    <property type="entry name" value="ZINC FINGER PROTEIN 160"/>
    <property type="match status" value="1"/>
</dbReference>
<dbReference type="FunFam" id="3.30.160.60:FF:001397">
    <property type="entry name" value="Datilografo, isoform A"/>
    <property type="match status" value="1"/>
</dbReference>
<dbReference type="SUPFAM" id="SSF57667">
    <property type="entry name" value="beta-beta-alpha zinc fingers"/>
    <property type="match status" value="5"/>
</dbReference>
<evidence type="ECO:0000256" key="11">
    <source>
        <dbReference type="PROSITE-ProRule" id="PRU00042"/>
    </source>
</evidence>
<keyword evidence="7" id="KW-0805">Transcription regulation</keyword>
<evidence type="ECO:0000313" key="15">
    <source>
        <dbReference type="RefSeq" id="XP_028149954.1"/>
    </source>
</evidence>
<dbReference type="GO" id="GO:0003677">
    <property type="term" value="F:DNA binding"/>
    <property type="evidence" value="ECO:0007669"/>
    <property type="project" value="UniProtKB-KW"/>
</dbReference>
<keyword evidence="3 12" id="KW-0479">Metal-binding</keyword>
<feature type="domain" description="C2H2-type" evidence="13">
    <location>
        <begin position="375"/>
        <end position="402"/>
    </location>
</feature>
<dbReference type="GO" id="GO:0008270">
    <property type="term" value="F:zinc ion binding"/>
    <property type="evidence" value="ECO:0007669"/>
    <property type="project" value="UniProtKB-UniRule"/>
</dbReference>
<feature type="binding site" evidence="12">
    <location>
        <position position="47"/>
    </location>
    <ligand>
        <name>Zn(2+)</name>
        <dbReference type="ChEBI" id="CHEBI:29105"/>
    </ligand>
</feature>
<evidence type="ECO:0000256" key="1">
    <source>
        <dbReference type="ARBA" id="ARBA00004123"/>
    </source>
</evidence>
<feature type="domain" description="C2H2-type" evidence="13">
    <location>
        <begin position="319"/>
        <end position="346"/>
    </location>
</feature>
<dbReference type="SMART" id="SM00868">
    <property type="entry name" value="zf-AD"/>
    <property type="match status" value="1"/>
</dbReference>
<dbReference type="InterPro" id="IPR036236">
    <property type="entry name" value="Znf_C2H2_sf"/>
</dbReference>
<dbReference type="SUPFAM" id="SSF57716">
    <property type="entry name" value="Glucocorticoid receptor-like (DNA-binding domain)"/>
    <property type="match status" value="1"/>
</dbReference>
<proteinExistence type="inferred from homology"/>
<keyword evidence="4" id="KW-0677">Repeat</keyword>
<evidence type="ECO:0000256" key="2">
    <source>
        <dbReference type="ARBA" id="ARBA00006991"/>
    </source>
</evidence>
<evidence type="ECO:0000256" key="7">
    <source>
        <dbReference type="ARBA" id="ARBA00023015"/>
    </source>
</evidence>
<dbReference type="GO" id="GO:0005634">
    <property type="term" value="C:nucleus"/>
    <property type="evidence" value="ECO:0007669"/>
    <property type="project" value="UniProtKB-SubCell"/>
</dbReference>
<dbReference type="Pfam" id="PF00096">
    <property type="entry name" value="zf-C2H2"/>
    <property type="match status" value="7"/>
</dbReference>
<dbReference type="PROSITE" id="PS00028">
    <property type="entry name" value="ZINC_FINGER_C2H2_1"/>
    <property type="match status" value="9"/>
</dbReference>
<keyword evidence="10" id="KW-0539">Nucleus</keyword>
<feature type="binding site" evidence="12">
    <location>
        <position position="50"/>
    </location>
    <ligand>
        <name>Zn(2+)</name>
        <dbReference type="ChEBI" id="CHEBI:29105"/>
    </ligand>
</feature>
<dbReference type="PROSITE" id="PS50157">
    <property type="entry name" value="ZINC_FINGER_C2H2_2"/>
    <property type="match status" value="8"/>
</dbReference>
<comment type="similarity">
    <text evidence="2">Belongs to the krueppel C2H2-type zinc-finger protein family.</text>
</comment>
<dbReference type="AlphaFoldDB" id="A0A6P7GJX6"/>
<dbReference type="Pfam" id="PF07776">
    <property type="entry name" value="zf-AD"/>
    <property type="match status" value="1"/>
</dbReference>
<feature type="domain" description="C2H2-type" evidence="13">
    <location>
        <begin position="459"/>
        <end position="482"/>
    </location>
</feature>
<evidence type="ECO:0000259" key="14">
    <source>
        <dbReference type="PROSITE" id="PS51915"/>
    </source>
</evidence>
<feature type="domain" description="C2H2-type" evidence="13">
    <location>
        <begin position="347"/>
        <end position="374"/>
    </location>
</feature>
<dbReference type="RefSeq" id="XP_028149954.1">
    <property type="nucleotide sequence ID" value="XM_028294153.1"/>
</dbReference>
<feature type="domain" description="C2H2-type" evidence="13">
    <location>
        <begin position="232"/>
        <end position="254"/>
    </location>
</feature>
<feature type="domain" description="C2H2-type" evidence="13">
    <location>
        <begin position="403"/>
        <end position="430"/>
    </location>
</feature>
<keyword evidence="6 12" id="KW-0862">Zinc</keyword>
<protein>
    <submittedName>
        <fullName evidence="15">Zinc finger protein 260-like isoform X1</fullName>
    </submittedName>
</protein>
<dbReference type="FunFam" id="3.30.160.60:FF:000100">
    <property type="entry name" value="Zinc finger 45-like"/>
    <property type="match status" value="3"/>
</dbReference>
<dbReference type="PANTHER" id="PTHR47772">
    <property type="entry name" value="ZINC FINGER PROTEIN 200"/>
    <property type="match status" value="1"/>
</dbReference>
<dbReference type="Gene3D" id="3.30.160.60">
    <property type="entry name" value="Classic Zinc Finger"/>
    <property type="match status" value="8"/>
</dbReference>
<dbReference type="Gene3D" id="3.40.1800.20">
    <property type="match status" value="1"/>
</dbReference>
<organism evidence="15">
    <name type="scientific">Diabrotica virgifera virgifera</name>
    <name type="common">western corn rootworm</name>
    <dbReference type="NCBI Taxonomy" id="50390"/>
    <lineage>
        <taxon>Eukaryota</taxon>
        <taxon>Metazoa</taxon>
        <taxon>Ecdysozoa</taxon>
        <taxon>Arthropoda</taxon>
        <taxon>Hexapoda</taxon>
        <taxon>Insecta</taxon>
        <taxon>Pterygota</taxon>
        <taxon>Neoptera</taxon>
        <taxon>Endopterygota</taxon>
        <taxon>Coleoptera</taxon>
        <taxon>Polyphaga</taxon>
        <taxon>Cucujiformia</taxon>
        <taxon>Chrysomeloidea</taxon>
        <taxon>Chrysomelidae</taxon>
        <taxon>Galerucinae</taxon>
        <taxon>Diabroticina</taxon>
        <taxon>Diabroticites</taxon>
        <taxon>Diabrotica</taxon>
    </lineage>
</organism>
<name>A0A6P7GJX6_DIAVI</name>
<dbReference type="PROSITE" id="PS51915">
    <property type="entry name" value="ZAD"/>
    <property type="match status" value="1"/>
</dbReference>
<accession>A0A6P7GJX6</accession>
<evidence type="ECO:0000256" key="9">
    <source>
        <dbReference type="ARBA" id="ARBA00023163"/>
    </source>
</evidence>
<evidence type="ECO:0000256" key="5">
    <source>
        <dbReference type="ARBA" id="ARBA00022771"/>
    </source>
</evidence>
<evidence type="ECO:0000256" key="6">
    <source>
        <dbReference type="ARBA" id="ARBA00022833"/>
    </source>
</evidence>
<evidence type="ECO:0000256" key="3">
    <source>
        <dbReference type="ARBA" id="ARBA00022723"/>
    </source>
</evidence>
<dbReference type="InterPro" id="IPR012934">
    <property type="entry name" value="Znf_AD"/>
</dbReference>
<feature type="domain" description="ZAD" evidence="14">
    <location>
        <begin position="3"/>
        <end position="74"/>
    </location>
</feature>
<evidence type="ECO:0000256" key="4">
    <source>
        <dbReference type="ARBA" id="ARBA00022737"/>
    </source>
</evidence>
<comment type="subcellular location">
    <subcellularLocation>
        <location evidence="1">Nucleus</location>
    </subcellularLocation>
</comment>
<feature type="binding site" evidence="12">
    <location>
        <position position="8"/>
    </location>
    <ligand>
        <name>Zn(2+)</name>
        <dbReference type="ChEBI" id="CHEBI:29105"/>
    </ligand>
</feature>
<evidence type="ECO:0000256" key="10">
    <source>
        <dbReference type="ARBA" id="ARBA00023242"/>
    </source>
</evidence>
<feature type="domain" description="C2H2-type" evidence="13">
    <location>
        <begin position="431"/>
        <end position="458"/>
    </location>
</feature>